<evidence type="ECO:0000313" key="2">
    <source>
        <dbReference type="Proteomes" id="UP000245207"/>
    </source>
</evidence>
<protein>
    <submittedName>
        <fullName evidence="1">Uncharacterized protein</fullName>
    </submittedName>
</protein>
<evidence type="ECO:0000313" key="1">
    <source>
        <dbReference type="EMBL" id="PWA78235.1"/>
    </source>
</evidence>
<proteinExistence type="predicted"/>
<reference evidence="1 2" key="1">
    <citation type="journal article" date="2018" name="Mol. Plant">
        <title>The genome of Artemisia annua provides insight into the evolution of Asteraceae family and artemisinin biosynthesis.</title>
        <authorList>
            <person name="Shen Q."/>
            <person name="Zhang L."/>
            <person name="Liao Z."/>
            <person name="Wang S."/>
            <person name="Yan T."/>
            <person name="Shi P."/>
            <person name="Liu M."/>
            <person name="Fu X."/>
            <person name="Pan Q."/>
            <person name="Wang Y."/>
            <person name="Lv Z."/>
            <person name="Lu X."/>
            <person name="Zhang F."/>
            <person name="Jiang W."/>
            <person name="Ma Y."/>
            <person name="Chen M."/>
            <person name="Hao X."/>
            <person name="Li L."/>
            <person name="Tang Y."/>
            <person name="Lv G."/>
            <person name="Zhou Y."/>
            <person name="Sun X."/>
            <person name="Brodelius P.E."/>
            <person name="Rose J.K.C."/>
            <person name="Tang K."/>
        </authorList>
    </citation>
    <scope>NUCLEOTIDE SEQUENCE [LARGE SCALE GENOMIC DNA]</scope>
    <source>
        <strain evidence="2">cv. Huhao1</strain>
        <tissue evidence="1">Leaf</tissue>
    </source>
</reference>
<dbReference type="AlphaFoldDB" id="A0A2U1NXJ5"/>
<dbReference type="Proteomes" id="UP000245207">
    <property type="component" value="Unassembled WGS sequence"/>
</dbReference>
<organism evidence="1 2">
    <name type="scientific">Artemisia annua</name>
    <name type="common">Sweet wormwood</name>
    <dbReference type="NCBI Taxonomy" id="35608"/>
    <lineage>
        <taxon>Eukaryota</taxon>
        <taxon>Viridiplantae</taxon>
        <taxon>Streptophyta</taxon>
        <taxon>Embryophyta</taxon>
        <taxon>Tracheophyta</taxon>
        <taxon>Spermatophyta</taxon>
        <taxon>Magnoliopsida</taxon>
        <taxon>eudicotyledons</taxon>
        <taxon>Gunneridae</taxon>
        <taxon>Pentapetalae</taxon>
        <taxon>asterids</taxon>
        <taxon>campanulids</taxon>
        <taxon>Asterales</taxon>
        <taxon>Asteraceae</taxon>
        <taxon>Asteroideae</taxon>
        <taxon>Anthemideae</taxon>
        <taxon>Artemisiinae</taxon>
        <taxon>Artemisia</taxon>
    </lineage>
</organism>
<accession>A0A2U1NXJ5</accession>
<gene>
    <name evidence="1" type="ORF">CTI12_AA219480</name>
</gene>
<name>A0A2U1NXJ5_ARTAN</name>
<dbReference type="EMBL" id="PKPP01002016">
    <property type="protein sequence ID" value="PWA78235.1"/>
    <property type="molecule type" value="Genomic_DNA"/>
</dbReference>
<keyword evidence="2" id="KW-1185">Reference proteome</keyword>
<comment type="caution">
    <text evidence="1">The sequence shown here is derived from an EMBL/GenBank/DDBJ whole genome shotgun (WGS) entry which is preliminary data.</text>
</comment>
<sequence length="112" mass="12875">MFIFIKNFRTSSDDPPSRPSTTRIVLEGDLGTLNCLQRLVVDETENWYAISHMERQRGVTPRISPLAQAFYRIQRRRTYVTRHHVRIPGIGYANNEKADEAIVQPIEGFGVS</sequence>